<evidence type="ECO:0000313" key="1">
    <source>
        <dbReference type="EMBL" id="KAF2803647.1"/>
    </source>
</evidence>
<name>A0A6A6Y763_9PEZI</name>
<organism evidence="1">
    <name type="scientific">Mytilinidion resinicola</name>
    <dbReference type="NCBI Taxonomy" id="574789"/>
    <lineage>
        <taxon>Eukaryota</taxon>
        <taxon>Fungi</taxon>
        <taxon>Dikarya</taxon>
        <taxon>Ascomycota</taxon>
        <taxon>Pezizomycotina</taxon>
        <taxon>Dothideomycetes</taxon>
        <taxon>Pleosporomycetidae</taxon>
        <taxon>Mytilinidiales</taxon>
        <taxon>Mytilinidiaceae</taxon>
        <taxon>Mytilinidion</taxon>
    </lineage>
</organism>
<dbReference type="Proteomes" id="UP000504636">
    <property type="component" value="Unplaced"/>
</dbReference>
<dbReference type="GeneID" id="54453832"/>
<dbReference type="RefSeq" id="XP_033570611.1">
    <property type="nucleotide sequence ID" value="XM_033712939.1"/>
</dbReference>
<dbReference type="AlphaFoldDB" id="A0A6A6Y763"/>
<gene>
    <name evidence="1 3" type="ORF">BDZ99DRAFT_168352</name>
</gene>
<reference evidence="3" key="3">
    <citation type="submission" date="2025-04" db="UniProtKB">
        <authorList>
            <consortium name="RefSeq"/>
        </authorList>
    </citation>
    <scope>IDENTIFICATION</scope>
    <source>
        <strain evidence="3">CBS 304.34</strain>
    </source>
</reference>
<reference evidence="3" key="2">
    <citation type="submission" date="2020-04" db="EMBL/GenBank/DDBJ databases">
        <authorList>
            <consortium name="NCBI Genome Project"/>
        </authorList>
    </citation>
    <scope>NUCLEOTIDE SEQUENCE</scope>
    <source>
        <strain evidence="3">CBS 304.34</strain>
    </source>
</reference>
<proteinExistence type="predicted"/>
<keyword evidence="2" id="KW-1185">Reference proteome</keyword>
<accession>A0A6A6Y763</accession>
<reference evidence="1 3" key="1">
    <citation type="journal article" date="2020" name="Stud. Mycol.">
        <title>101 Dothideomycetes genomes: a test case for predicting lifestyles and emergence of pathogens.</title>
        <authorList>
            <person name="Haridas S."/>
            <person name="Albert R."/>
            <person name="Binder M."/>
            <person name="Bloem J."/>
            <person name="Labutti K."/>
            <person name="Salamov A."/>
            <person name="Andreopoulos B."/>
            <person name="Baker S."/>
            <person name="Barry K."/>
            <person name="Bills G."/>
            <person name="Bluhm B."/>
            <person name="Cannon C."/>
            <person name="Castanera R."/>
            <person name="Culley D."/>
            <person name="Daum C."/>
            <person name="Ezra D."/>
            <person name="Gonzalez J."/>
            <person name="Henrissat B."/>
            <person name="Kuo A."/>
            <person name="Liang C."/>
            <person name="Lipzen A."/>
            <person name="Lutzoni F."/>
            <person name="Magnuson J."/>
            <person name="Mondo S."/>
            <person name="Nolan M."/>
            <person name="Ohm R."/>
            <person name="Pangilinan J."/>
            <person name="Park H.-J."/>
            <person name="Ramirez L."/>
            <person name="Alfaro M."/>
            <person name="Sun H."/>
            <person name="Tritt A."/>
            <person name="Yoshinaga Y."/>
            <person name="Zwiers L.-H."/>
            <person name="Turgeon B."/>
            <person name="Goodwin S."/>
            <person name="Spatafora J."/>
            <person name="Crous P."/>
            <person name="Grigoriev I."/>
        </authorList>
    </citation>
    <scope>NUCLEOTIDE SEQUENCE</scope>
    <source>
        <strain evidence="1 3">CBS 304.34</strain>
    </source>
</reference>
<protein>
    <submittedName>
        <fullName evidence="1 3">Uncharacterized protein</fullName>
    </submittedName>
</protein>
<dbReference type="EMBL" id="MU003717">
    <property type="protein sequence ID" value="KAF2803647.1"/>
    <property type="molecule type" value="Genomic_DNA"/>
</dbReference>
<evidence type="ECO:0000313" key="2">
    <source>
        <dbReference type="Proteomes" id="UP000504636"/>
    </source>
</evidence>
<sequence length="160" mass="18304">MRNGWHMAGGAEELGWGIGGGGVDKGLLASCWGRFLLDIHTRLLHQSTTPLQSTAESYYYHFTNTPHPTHTHHNAWLRLLHRQAQADQDLVRRELRLLRLRRELLVRRHVNRPTPKPTTNKHITSTRVPLFLSPTTTSTSTSALRWSFHEGIGGWGRYRG</sequence>
<evidence type="ECO:0000313" key="3">
    <source>
        <dbReference type="RefSeq" id="XP_033570611.1"/>
    </source>
</evidence>